<dbReference type="AlphaFoldDB" id="A0A133VPU3"/>
<keyword evidence="1" id="KW-0812">Transmembrane</keyword>
<accession>A0A133VPU3</accession>
<evidence type="ECO:0000313" key="3">
    <source>
        <dbReference type="Proteomes" id="UP000070248"/>
    </source>
</evidence>
<comment type="caution">
    <text evidence="2">The sequence shown here is derived from an EMBL/GenBank/DDBJ whole genome shotgun (WGS) entry which is preliminary data.</text>
</comment>
<sequence length="124" mass="13894">MKRLFKIIWEFIKLKAEECLVAIKYLCMAIGILLGCFLVIPLALIIIGYFTMIVLYYLGWLTPALIILEAPNNIIDCSFIIGGAVLLLAVAVVILAVVVFLVIALVIWIKENWESAVSIVDNRR</sequence>
<organism evidence="2 3">
    <name type="scientific">candidate division MSBL1 archaeon SCGC-AAA385M02</name>
    <dbReference type="NCBI Taxonomy" id="1698287"/>
    <lineage>
        <taxon>Archaea</taxon>
        <taxon>Methanobacteriati</taxon>
        <taxon>Methanobacteriota</taxon>
        <taxon>candidate division MSBL1</taxon>
    </lineage>
</organism>
<feature type="transmembrane region" description="Helical" evidence="1">
    <location>
        <begin position="80"/>
        <end position="109"/>
    </location>
</feature>
<feature type="transmembrane region" description="Helical" evidence="1">
    <location>
        <begin position="46"/>
        <end position="68"/>
    </location>
</feature>
<dbReference type="EMBL" id="LHYL01000016">
    <property type="protein sequence ID" value="KXB08462.1"/>
    <property type="molecule type" value="Genomic_DNA"/>
</dbReference>
<evidence type="ECO:0000256" key="1">
    <source>
        <dbReference type="SAM" id="Phobius"/>
    </source>
</evidence>
<name>A0A133VPU3_9EURY</name>
<dbReference type="Proteomes" id="UP000070248">
    <property type="component" value="Unassembled WGS sequence"/>
</dbReference>
<keyword evidence="1" id="KW-0472">Membrane</keyword>
<reference evidence="2 3" key="1">
    <citation type="journal article" date="2016" name="Sci. Rep.">
        <title>Metabolic traits of an uncultured archaeal lineage -MSBL1- from brine pools of the Red Sea.</title>
        <authorList>
            <person name="Mwirichia R."/>
            <person name="Alam I."/>
            <person name="Rashid M."/>
            <person name="Vinu M."/>
            <person name="Ba-Alawi W."/>
            <person name="Anthony Kamau A."/>
            <person name="Kamanda Ngugi D."/>
            <person name="Goker M."/>
            <person name="Klenk H.P."/>
            <person name="Bajic V."/>
            <person name="Stingl U."/>
        </authorList>
    </citation>
    <scope>NUCLEOTIDE SEQUENCE [LARGE SCALE GENOMIC DNA]</scope>
    <source>
        <strain evidence="2">SCGC-AAA385M02</strain>
    </source>
</reference>
<keyword evidence="3" id="KW-1185">Reference proteome</keyword>
<protein>
    <submittedName>
        <fullName evidence="2">Uncharacterized protein</fullName>
    </submittedName>
</protein>
<proteinExistence type="predicted"/>
<gene>
    <name evidence="2" type="ORF">AKJ59_00845</name>
</gene>
<keyword evidence="1" id="KW-1133">Transmembrane helix</keyword>
<feature type="transmembrane region" description="Helical" evidence="1">
    <location>
        <begin position="21"/>
        <end position="40"/>
    </location>
</feature>
<evidence type="ECO:0000313" key="2">
    <source>
        <dbReference type="EMBL" id="KXB08462.1"/>
    </source>
</evidence>